<evidence type="ECO:0000313" key="2">
    <source>
        <dbReference type="EMBL" id="KNE55049.1"/>
    </source>
</evidence>
<organism evidence="2 3">
    <name type="scientific">Allomyces macrogynus (strain ATCC 38327)</name>
    <name type="common">Allomyces javanicus var. macrogynus</name>
    <dbReference type="NCBI Taxonomy" id="578462"/>
    <lineage>
        <taxon>Eukaryota</taxon>
        <taxon>Fungi</taxon>
        <taxon>Fungi incertae sedis</taxon>
        <taxon>Blastocladiomycota</taxon>
        <taxon>Blastocladiomycetes</taxon>
        <taxon>Blastocladiales</taxon>
        <taxon>Blastocladiaceae</taxon>
        <taxon>Allomyces</taxon>
    </lineage>
</organism>
<evidence type="ECO:0000313" key="3">
    <source>
        <dbReference type="Proteomes" id="UP000054350"/>
    </source>
</evidence>
<dbReference type="VEuPathDB" id="FungiDB:AMAG_00986"/>
<dbReference type="AlphaFoldDB" id="A0A0L0RY93"/>
<dbReference type="OrthoDB" id="10409392at2759"/>
<reference evidence="3" key="2">
    <citation type="submission" date="2009-11" db="EMBL/GenBank/DDBJ databases">
        <title>The Genome Sequence of Allomyces macrogynus strain ATCC 38327.</title>
        <authorList>
            <consortium name="The Broad Institute Genome Sequencing Platform"/>
            <person name="Russ C."/>
            <person name="Cuomo C."/>
            <person name="Shea T."/>
            <person name="Young S.K."/>
            <person name="Zeng Q."/>
            <person name="Koehrsen M."/>
            <person name="Haas B."/>
            <person name="Borodovsky M."/>
            <person name="Guigo R."/>
            <person name="Alvarado L."/>
            <person name="Berlin A."/>
            <person name="Borenstein D."/>
            <person name="Chen Z."/>
            <person name="Engels R."/>
            <person name="Freedman E."/>
            <person name="Gellesch M."/>
            <person name="Goldberg J."/>
            <person name="Griggs A."/>
            <person name="Gujja S."/>
            <person name="Heiman D."/>
            <person name="Hepburn T."/>
            <person name="Howarth C."/>
            <person name="Jen D."/>
            <person name="Larson L."/>
            <person name="Lewis B."/>
            <person name="Mehta T."/>
            <person name="Park D."/>
            <person name="Pearson M."/>
            <person name="Roberts A."/>
            <person name="Saif S."/>
            <person name="Shenoy N."/>
            <person name="Sisk P."/>
            <person name="Stolte C."/>
            <person name="Sykes S."/>
            <person name="Walk T."/>
            <person name="White J."/>
            <person name="Yandava C."/>
            <person name="Burger G."/>
            <person name="Gray M.W."/>
            <person name="Holland P.W.H."/>
            <person name="King N."/>
            <person name="Lang F.B.F."/>
            <person name="Roger A.J."/>
            <person name="Ruiz-Trillo I."/>
            <person name="Lander E."/>
            <person name="Nusbaum C."/>
        </authorList>
    </citation>
    <scope>NUCLEOTIDE SEQUENCE [LARGE SCALE GENOMIC DNA]</scope>
    <source>
        <strain evidence="3">ATCC 38327</strain>
    </source>
</reference>
<sequence>MLHRTLHHHPALVRPATWTRFAARAIATTAQTQPESDDRPVPGIPLTGPADAPLPASHPPNDEIPPRIAKTETAAAIAEDALQSPRSDPHVPKSVTGKVVRKVKDMMHPLNAGAEAAAEAIAQRRRETREAEQANDGK</sequence>
<proteinExistence type="predicted"/>
<gene>
    <name evidence="2" type="ORF">AMAG_00986</name>
</gene>
<feature type="compositionally biased region" description="Basic and acidic residues" evidence="1">
    <location>
        <begin position="122"/>
        <end position="138"/>
    </location>
</feature>
<dbReference type="Proteomes" id="UP000054350">
    <property type="component" value="Unassembled WGS sequence"/>
</dbReference>
<name>A0A0L0RY93_ALLM3</name>
<protein>
    <submittedName>
        <fullName evidence="2">Uncharacterized protein</fullName>
    </submittedName>
</protein>
<feature type="region of interest" description="Disordered" evidence="1">
    <location>
        <begin position="117"/>
        <end position="138"/>
    </location>
</feature>
<feature type="region of interest" description="Disordered" evidence="1">
    <location>
        <begin position="28"/>
        <end position="66"/>
    </location>
</feature>
<accession>A0A0L0RY93</accession>
<keyword evidence="3" id="KW-1185">Reference proteome</keyword>
<evidence type="ECO:0000256" key="1">
    <source>
        <dbReference type="SAM" id="MobiDB-lite"/>
    </source>
</evidence>
<dbReference type="EMBL" id="GG745328">
    <property type="protein sequence ID" value="KNE55049.1"/>
    <property type="molecule type" value="Genomic_DNA"/>
</dbReference>
<reference evidence="2 3" key="1">
    <citation type="submission" date="2009-11" db="EMBL/GenBank/DDBJ databases">
        <title>Annotation of Allomyces macrogynus ATCC 38327.</title>
        <authorList>
            <consortium name="The Broad Institute Genome Sequencing Platform"/>
            <person name="Russ C."/>
            <person name="Cuomo C."/>
            <person name="Burger G."/>
            <person name="Gray M.W."/>
            <person name="Holland P.W.H."/>
            <person name="King N."/>
            <person name="Lang F.B.F."/>
            <person name="Roger A.J."/>
            <person name="Ruiz-Trillo I."/>
            <person name="Young S.K."/>
            <person name="Zeng Q."/>
            <person name="Gargeya S."/>
            <person name="Fitzgerald M."/>
            <person name="Haas B."/>
            <person name="Abouelleil A."/>
            <person name="Alvarado L."/>
            <person name="Arachchi H.M."/>
            <person name="Berlin A."/>
            <person name="Chapman S.B."/>
            <person name="Gearin G."/>
            <person name="Goldberg J."/>
            <person name="Griggs A."/>
            <person name="Gujja S."/>
            <person name="Hansen M."/>
            <person name="Heiman D."/>
            <person name="Howarth C."/>
            <person name="Larimer J."/>
            <person name="Lui A."/>
            <person name="MacDonald P.J.P."/>
            <person name="McCowen C."/>
            <person name="Montmayeur A."/>
            <person name="Murphy C."/>
            <person name="Neiman D."/>
            <person name="Pearson M."/>
            <person name="Priest M."/>
            <person name="Roberts A."/>
            <person name="Saif S."/>
            <person name="Shea T."/>
            <person name="Sisk P."/>
            <person name="Stolte C."/>
            <person name="Sykes S."/>
            <person name="Wortman J."/>
            <person name="Nusbaum C."/>
            <person name="Birren B."/>
        </authorList>
    </citation>
    <scope>NUCLEOTIDE SEQUENCE [LARGE SCALE GENOMIC DNA]</scope>
    <source>
        <strain evidence="2 3">ATCC 38327</strain>
    </source>
</reference>